<evidence type="ECO:0000256" key="1">
    <source>
        <dbReference type="ARBA" id="ARBA00002096"/>
    </source>
</evidence>
<evidence type="ECO:0000313" key="14">
    <source>
        <dbReference type="Proteomes" id="UP000611945"/>
    </source>
</evidence>
<dbReference type="NCBIfam" id="NF045656">
    <property type="entry name" value="MeththiolMtaseMddA"/>
    <property type="match status" value="1"/>
</dbReference>
<feature type="transmembrane region" description="Helical" evidence="12">
    <location>
        <begin position="7"/>
        <end position="29"/>
    </location>
</feature>
<sequence>MKRYLIFLYGIASYVGFFVTFLYAIAFLGNLPGVPRTIDGPPELASGPALAIDLLLLTIFAVQHSLMARPAFKALWTQIIPVAAERSTYVLFSSLALTLLFYFWQPLGGDVWTLESRTGQWLMYAGFAFGWVLLLYSTFLINHFDLFGLRQVWLQLRGKAYTDLPFKTPGAYRLVRHPLYVGWFFAIWCTPQMSVTHMLFALVTAAYIVAAISFEERDLIDAHPEYRDYRHQVPKLLPRFRSARGQQAKDAV</sequence>
<dbReference type="InterPro" id="IPR054700">
    <property type="entry name" value="MddA"/>
</dbReference>
<comment type="caution">
    <text evidence="13">The sequence shown here is derived from an EMBL/GenBank/DDBJ whole genome shotgun (WGS) entry which is preliminary data.</text>
</comment>
<keyword evidence="5" id="KW-0489">Methyltransferase</keyword>
<organism evidence="13 14">
    <name type="scientific">Serpens gallinarum</name>
    <dbReference type="NCBI Taxonomy" id="2763075"/>
    <lineage>
        <taxon>Bacteria</taxon>
        <taxon>Pseudomonadati</taxon>
        <taxon>Pseudomonadota</taxon>
        <taxon>Gammaproteobacteria</taxon>
        <taxon>Pseudomonadales</taxon>
        <taxon>Pseudomonadaceae</taxon>
        <taxon>Pseudomonas</taxon>
    </lineage>
</organism>
<proteinExistence type="inferred from homology"/>
<name>A0ABR8TNB3_9PSED</name>
<keyword evidence="10 12" id="KW-0472">Membrane</keyword>
<evidence type="ECO:0000256" key="7">
    <source>
        <dbReference type="ARBA" id="ARBA00022691"/>
    </source>
</evidence>
<dbReference type="EC" id="2.1.1.334" evidence="4"/>
<feature type="transmembrane region" description="Helical" evidence="12">
    <location>
        <begin position="88"/>
        <end position="104"/>
    </location>
</feature>
<accession>A0ABR8TNB3</accession>
<keyword evidence="8 12" id="KW-0812">Transmembrane</keyword>
<evidence type="ECO:0000256" key="6">
    <source>
        <dbReference type="ARBA" id="ARBA00022679"/>
    </source>
</evidence>
<evidence type="ECO:0000256" key="9">
    <source>
        <dbReference type="ARBA" id="ARBA00022989"/>
    </source>
</evidence>
<comment type="subcellular location">
    <subcellularLocation>
        <location evidence="2">Membrane</location>
        <topology evidence="2">Multi-pass membrane protein</topology>
    </subcellularLocation>
</comment>
<keyword evidence="9 12" id="KW-1133">Transmembrane helix</keyword>
<comment type="function">
    <text evidence="1">Catalyzes the methylation of methanethiol (MeSH) to yield dimethylsulphide (DMS).</text>
</comment>
<dbReference type="EMBL" id="JACSQG010000003">
    <property type="protein sequence ID" value="MBD7977260.1"/>
    <property type="molecule type" value="Genomic_DNA"/>
</dbReference>
<keyword evidence="14" id="KW-1185">Reference proteome</keyword>
<protein>
    <recommendedName>
        <fullName evidence="4">methanethiol S-methyltransferase</fullName>
        <ecNumber evidence="4">2.1.1.334</ecNumber>
    </recommendedName>
</protein>
<dbReference type="PANTHER" id="PTHR31040:SF1">
    <property type="entry name" value="NURIM"/>
    <property type="match status" value="1"/>
</dbReference>
<evidence type="ECO:0000313" key="13">
    <source>
        <dbReference type="EMBL" id="MBD7977260.1"/>
    </source>
</evidence>
<evidence type="ECO:0000256" key="12">
    <source>
        <dbReference type="SAM" id="Phobius"/>
    </source>
</evidence>
<dbReference type="InterPro" id="IPR033580">
    <property type="entry name" value="Nurim-like"/>
</dbReference>
<evidence type="ECO:0000256" key="5">
    <source>
        <dbReference type="ARBA" id="ARBA00022603"/>
    </source>
</evidence>
<comment type="catalytic activity">
    <reaction evidence="11">
        <text>methanethiol + S-adenosyl-L-methionine = dimethyl sulfide + S-adenosyl-L-homocysteine + H(+)</text>
        <dbReference type="Rhea" id="RHEA:50428"/>
        <dbReference type="ChEBI" id="CHEBI:15378"/>
        <dbReference type="ChEBI" id="CHEBI:16007"/>
        <dbReference type="ChEBI" id="CHEBI:17437"/>
        <dbReference type="ChEBI" id="CHEBI:57856"/>
        <dbReference type="ChEBI" id="CHEBI:59789"/>
        <dbReference type="EC" id="2.1.1.334"/>
    </reaction>
</comment>
<evidence type="ECO:0000256" key="8">
    <source>
        <dbReference type="ARBA" id="ARBA00022692"/>
    </source>
</evidence>
<keyword evidence="6" id="KW-0808">Transferase</keyword>
<evidence type="ECO:0000256" key="2">
    <source>
        <dbReference type="ARBA" id="ARBA00004141"/>
    </source>
</evidence>
<feature type="transmembrane region" description="Helical" evidence="12">
    <location>
        <begin position="124"/>
        <end position="149"/>
    </location>
</feature>
<feature type="transmembrane region" description="Helical" evidence="12">
    <location>
        <begin position="194"/>
        <end position="214"/>
    </location>
</feature>
<dbReference type="Proteomes" id="UP000611945">
    <property type="component" value="Unassembled WGS sequence"/>
</dbReference>
<feature type="transmembrane region" description="Helical" evidence="12">
    <location>
        <begin position="49"/>
        <end position="67"/>
    </location>
</feature>
<dbReference type="PANTHER" id="PTHR31040">
    <property type="entry name" value="NURIM"/>
    <property type="match status" value="1"/>
</dbReference>
<evidence type="ECO:0000256" key="4">
    <source>
        <dbReference type="ARBA" id="ARBA00012149"/>
    </source>
</evidence>
<evidence type="ECO:0000256" key="11">
    <source>
        <dbReference type="ARBA" id="ARBA00048134"/>
    </source>
</evidence>
<reference evidence="13 14" key="1">
    <citation type="submission" date="2020-08" db="EMBL/GenBank/DDBJ databases">
        <title>A Genomic Blueprint of the Chicken Gut Microbiome.</title>
        <authorList>
            <person name="Gilroy R."/>
            <person name="Ravi A."/>
            <person name="Getino M."/>
            <person name="Pursley I."/>
            <person name="Horton D.L."/>
            <person name="Alikhan N.-F."/>
            <person name="Baker D."/>
            <person name="Gharbi K."/>
            <person name="Hall N."/>
            <person name="Watson M."/>
            <person name="Adriaenssens E.M."/>
            <person name="Foster-Nyarko E."/>
            <person name="Jarju S."/>
            <person name="Secka A."/>
            <person name="Antonio M."/>
            <person name="Oren A."/>
            <person name="Chaudhuri R."/>
            <person name="La Ragione R.M."/>
            <person name="Hildebrand F."/>
            <person name="Pallen M.J."/>
        </authorList>
    </citation>
    <scope>NUCLEOTIDE SEQUENCE [LARGE SCALE GENOMIC DNA]</scope>
    <source>
        <strain evidence="13 14">Sa2CUA2</strain>
    </source>
</reference>
<keyword evidence="7" id="KW-0949">S-adenosyl-L-methionine</keyword>
<dbReference type="Gene3D" id="1.20.120.1630">
    <property type="match status" value="1"/>
</dbReference>
<dbReference type="RefSeq" id="WP_251836028.1">
    <property type="nucleotide sequence ID" value="NZ_JACSQG010000003.1"/>
</dbReference>
<gene>
    <name evidence="13" type="ORF">H9642_08650</name>
</gene>
<evidence type="ECO:0000256" key="3">
    <source>
        <dbReference type="ARBA" id="ARBA00010631"/>
    </source>
</evidence>
<comment type="similarity">
    <text evidence="3">Belongs to the nurim family.</text>
</comment>
<evidence type="ECO:0000256" key="10">
    <source>
        <dbReference type="ARBA" id="ARBA00023136"/>
    </source>
</evidence>